<dbReference type="InterPro" id="IPR038377">
    <property type="entry name" value="Na/Glc_symporter_sf"/>
</dbReference>
<feature type="transmembrane region" description="Helical" evidence="9">
    <location>
        <begin position="6"/>
        <end position="26"/>
    </location>
</feature>
<reference evidence="10 11" key="1">
    <citation type="submission" date="2024-04" db="EMBL/GenBank/DDBJ databases">
        <title>Genome sequencing and metabolic network reconstruction of aminoacids and betaine degradation by Anoxynatronum sibiricum.</title>
        <authorList>
            <person name="Detkova E.N."/>
            <person name="Boltjanskaja Y.V."/>
            <person name="Mardanov A.V."/>
            <person name="Kevbrin V."/>
        </authorList>
    </citation>
    <scope>NUCLEOTIDE SEQUENCE [LARGE SCALE GENOMIC DNA]</scope>
    <source>
        <strain evidence="10 11">Z-7981</strain>
    </source>
</reference>
<evidence type="ECO:0000313" key="10">
    <source>
        <dbReference type="EMBL" id="MEN1759963.1"/>
    </source>
</evidence>
<feature type="transmembrane region" description="Helical" evidence="9">
    <location>
        <begin position="188"/>
        <end position="208"/>
    </location>
</feature>
<feature type="transmembrane region" description="Helical" evidence="9">
    <location>
        <begin position="415"/>
        <end position="432"/>
    </location>
</feature>
<comment type="similarity">
    <text evidence="2 8">Belongs to the sodium:solute symporter (SSF) (TC 2.A.21) family.</text>
</comment>
<feature type="transmembrane region" description="Helical" evidence="9">
    <location>
        <begin position="47"/>
        <end position="65"/>
    </location>
</feature>
<evidence type="ECO:0000256" key="4">
    <source>
        <dbReference type="ARBA" id="ARBA00022475"/>
    </source>
</evidence>
<evidence type="ECO:0000256" key="9">
    <source>
        <dbReference type="SAM" id="Phobius"/>
    </source>
</evidence>
<comment type="subcellular location">
    <subcellularLocation>
        <location evidence="1">Membrane</location>
        <topology evidence="1">Multi-pass membrane protein</topology>
    </subcellularLocation>
</comment>
<dbReference type="PROSITE" id="PS00456">
    <property type="entry name" value="NA_SOLUT_SYMP_1"/>
    <property type="match status" value="1"/>
</dbReference>
<accession>A0ABU9VS17</accession>
<dbReference type="Gene3D" id="1.20.1730.10">
    <property type="entry name" value="Sodium/glucose cotransporter"/>
    <property type="match status" value="1"/>
</dbReference>
<organism evidence="10 11">
    <name type="scientific">Anoxynatronum sibiricum</name>
    <dbReference type="NCBI Taxonomy" id="210623"/>
    <lineage>
        <taxon>Bacteria</taxon>
        <taxon>Bacillati</taxon>
        <taxon>Bacillota</taxon>
        <taxon>Clostridia</taxon>
        <taxon>Eubacteriales</taxon>
        <taxon>Clostridiaceae</taxon>
        <taxon>Anoxynatronum</taxon>
    </lineage>
</organism>
<evidence type="ECO:0000256" key="2">
    <source>
        <dbReference type="ARBA" id="ARBA00006434"/>
    </source>
</evidence>
<dbReference type="PANTHER" id="PTHR48086">
    <property type="entry name" value="SODIUM/PROLINE SYMPORTER-RELATED"/>
    <property type="match status" value="1"/>
</dbReference>
<evidence type="ECO:0000256" key="5">
    <source>
        <dbReference type="ARBA" id="ARBA00022692"/>
    </source>
</evidence>
<keyword evidence="11" id="KW-1185">Reference proteome</keyword>
<keyword evidence="3" id="KW-0813">Transport</keyword>
<proteinExistence type="inferred from homology"/>
<name>A0ABU9VS17_9CLOT</name>
<keyword evidence="5 9" id="KW-0812">Transmembrane</keyword>
<protein>
    <recommendedName>
        <fullName evidence="12">Sodium:solute symporter family protein</fullName>
    </recommendedName>
</protein>
<sequence length="473" mass="50625">MIFSQELIVTGLVMVVSLFTALGVWYSGRHRSTAEDFITARGTTDTGMLFSTFLASFLGVFILFTPPEAGAIGGLSSIVGYSMGLAGLYLILMEVGPRIRDYLPEGSTLTDYARQRYGPWMQRLTVGLAIFYMLVHLVAELTAIALVMKEAAGVPLLTTALIVGIGTMIYTAYGGLRASMFTDMIQMGLMGVFLLIVGVGTIHALGGIGQMTQVSRGGAPQLFRLHNAVGIEFGLTLCIAVMVANLFHQGYWQRMYAARNTVAIRRSLKISIGAAVPVMLFTGYLGITAVGMGFSENPSTALFSLVYALFPPSMLLVVLLLALVLVMSTVDTLLNALAATFALGTRDRHQAAGSEKASLMKKARWATFIMVLPLALIAARGYSVLYLFLLADMLCAGVAFPLFSGLYNSKISEKTALAAAMVGIATGVPFFLANRMLISFIVPLVTSAMVVFGGILLEKRSTEAPDYKGGEKA</sequence>
<feature type="transmembrane region" description="Helical" evidence="9">
    <location>
        <begin position="124"/>
        <end position="148"/>
    </location>
</feature>
<evidence type="ECO:0000256" key="7">
    <source>
        <dbReference type="ARBA" id="ARBA00023136"/>
    </source>
</evidence>
<keyword evidence="7 9" id="KW-0472">Membrane</keyword>
<feature type="transmembrane region" description="Helical" evidence="9">
    <location>
        <begin position="154"/>
        <end position="176"/>
    </location>
</feature>
<feature type="transmembrane region" description="Helical" evidence="9">
    <location>
        <begin position="438"/>
        <end position="457"/>
    </location>
</feature>
<dbReference type="RefSeq" id="WP_343185288.1">
    <property type="nucleotide sequence ID" value="NZ_JBCITM010000004.1"/>
</dbReference>
<feature type="transmembrane region" description="Helical" evidence="9">
    <location>
        <begin position="268"/>
        <end position="294"/>
    </location>
</feature>
<feature type="transmembrane region" description="Helical" evidence="9">
    <location>
        <begin position="314"/>
        <end position="343"/>
    </location>
</feature>
<dbReference type="Proteomes" id="UP001407405">
    <property type="component" value="Unassembled WGS sequence"/>
</dbReference>
<evidence type="ECO:0008006" key="12">
    <source>
        <dbReference type="Google" id="ProtNLM"/>
    </source>
</evidence>
<evidence type="ECO:0000256" key="1">
    <source>
        <dbReference type="ARBA" id="ARBA00004141"/>
    </source>
</evidence>
<dbReference type="EMBL" id="JBCITM010000004">
    <property type="protein sequence ID" value="MEN1759963.1"/>
    <property type="molecule type" value="Genomic_DNA"/>
</dbReference>
<evidence type="ECO:0000256" key="6">
    <source>
        <dbReference type="ARBA" id="ARBA00022989"/>
    </source>
</evidence>
<dbReference type="InterPro" id="IPR050277">
    <property type="entry name" value="Sodium:Solute_Symporter"/>
</dbReference>
<feature type="transmembrane region" description="Helical" evidence="9">
    <location>
        <begin position="71"/>
        <end position="92"/>
    </location>
</feature>
<dbReference type="InterPro" id="IPR018212">
    <property type="entry name" value="Na/solute_symporter_CS"/>
</dbReference>
<keyword evidence="4" id="KW-1003">Cell membrane</keyword>
<comment type="caution">
    <text evidence="10">The sequence shown here is derived from an EMBL/GenBank/DDBJ whole genome shotgun (WGS) entry which is preliminary data.</text>
</comment>
<feature type="transmembrane region" description="Helical" evidence="9">
    <location>
        <begin position="363"/>
        <end position="379"/>
    </location>
</feature>
<dbReference type="InterPro" id="IPR001734">
    <property type="entry name" value="Na/solute_symporter"/>
</dbReference>
<keyword evidence="6 9" id="KW-1133">Transmembrane helix</keyword>
<dbReference type="PROSITE" id="PS50283">
    <property type="entry name" value="NA_SOLUT_SYMP_3"/>
    <property type="match status" value="1"/>
</dbReference>
<evidence type="ECO:0000256" key="8">
    <source>
        <dbReference type="RuleBase" id="RU362091"/>
    </source>
</evidence>
<gene>
    <name evidence="10" type="ORF">AAIG11_05745</name>
</gene>
<evidence type="ECO:0000313" key="11">
    <source>
        <dbReference type="Proteomes" id="UP001407405"/>
    </source>
</evidence>
<dbReference type="Pfam" id="PF00474">
    <property type="entry name" value="SSF"/>
    <property type="match status" value="1"/>
</dbReference>
<dbReference type="PANTHER" id="PTHR48086:SF10">
    <property type="entry name" value="AGR155CP"/>
    <property type="match status" value="1"/>
</dbReference>
<feature type="transmembrane region" description="Helical" evidence="9">
    <location>
        <begin position="228"/>
        <end position="247"/>
    </location>
</feature>
<feature type="transmembrane region" description="Helical" evidence="9">
    <location>
        <begin position="385"/>
        <end position="403"/>
    </location>
</feature>
<evidence type="ECO:0000256" key="3">
    <source>
        <dbReference type="ARBA" id="ARBA00022448"/>
    </source>
</evidence>